<proteinExistence type="predicted"/>
<protein>
    <submittedName>
        <fullName evidence="1">Uncharacterized protein</fullName>
    </submittedName>
</protein>
<evidence type="ECO:0000313" key="2">
    <source>
        <dbReference type="Proteomes" id="UP000215335"/>
    </source>
</evidence>
<sequence length="80" mass="8389">MTLASNAFSKSFSRPKGISPFAAVLAVLGVLVANSVTCFAAFNVAEYVKLGRSLGERHVQKRAPVPKAICETPGCIHAGE</sequence>
<organism evidence="1 2">
    <name type="scientific">Trichomalopsis sarcophagae</name>
    <dbReference type="NCBI Taxonomy" id="543379"/>
    <lineage>
        <taxon>Eukaryota</taxon>
        <taxon>Metazoa</taxon>
        <taxon>Ecdysozoa</taxon>
        <taxon>Arthropoda</taxon>
        <taxon>Hexapoda</taxon>
        <taxon>Insecta</taxon>
        <taxon>Pterygota</taxon>
        <taxon>Neoptera</taxon>
        <taxon>Endopterygota</taxon>
        <taxon>Hymenoptera</taxon>
        <taxon>Apocrita</taxon>
        <taxon>Proctotrupomorpha</taxon>
        <taxon>Chalcidoidea</taxon>
        <taxon>Pteromalidae</taxon>
        <taxon>Pteromalinae</taxon>
        <taxon>Trichomalopsis</taxon>
    </lineage>
</organism>
<gene>
    <name evidence="1" type="ORF">TSAR_004039</name>
</gene>
<reference evidence="1 2" key="1">
    <citation type="journal article" date="2017" name="Curr. Biol.">
        <title>The Evolution of Venom by Co-option of Single-Copy Genes.</title>
        <authorList>
            <person name="Martinson E.O."/>
            <person name="Mrinalini"/>
            <person name="Kelkar Y.D."/>
            <person name="Chang C.H."/>
            <person name="Werren J.H."/>
        </authorList>
    </citation>
    <scope>NUCLEOTIDE SEQUENCE [LARGE SCALE GENOMIC DNA]</scope>
    <source>
        <strain evidence="1 2">Alberta</strain>
        <tissue evidence="1">Whole body</tissue>
    </source>
</reference>
<dbReference type="EMBL" id="NNAY01002265">
    <property type="protein sequence ID" value="OXU21676.1"/>
    <property type="molecule type" value="Genomic_DNA"/>
</dbReference>
<evidence type="ECO:0000313" key="1">
    <source>
        <dbReference type="EMBL" id="OXU21676.1"/>
    </source>
</evidence>
<keyword evidence="2" id="KW-1185">Reference proteome</keyword>
<dbReference type="Proteomes" id="UP000215335">
    <property type="component" value="Unassembled WGS sequence"/>
</dbReference>
<name>A0A232ETQ4_9HYME</name>
<dbReference type="AlphaFoldDB" id="A0A232ETQ4"/>
<comment type="caution">
    <text evidence="1">The sequence shown here is derived from an EMBL/GenBank/DDBJ whole genome shotgun (WGS) entry which is preliminary data.</text>
</comment>
<accession>A0A232ETQ4</accession>